<feature type="transmembrane region" description="Helical" evidence="5">
    <location>
        <begin position="256"/>
        <end position="278"/>
    </location>
</feature>
<protein>
    <submittedName>
        <fullName evidence="8">Neuronal acetylcholine receptor subunit alpha-9</fullName>
    </submittedName>
</protein>
<dbReference type="Gene3D" id="1.20.58.390">
    <property type="entry name" value="Neurotransmitter-gated ion-channel transmembrane domain"/>
    <property type="match status" value="1"/>
</dbReference>
<accession>A0A9Q1BHB5</accession>
<keyword evidence="9" id="KW-1185">Reference proteome</keyword>
<evidence type="ECO:0000313" key="8">
    <source>
        <dbReference type="EMBL" id="KAJ8026585.1"/>
    </source>
</evidence>
<dbReference type="OrthoDB" id="410315at2759"/>
<dbReference type="InterPro" id="IPR036734">
    <property type="entry name" value="Neur_chan_lig-bd_sf"/>
</dbReference>
<feature type="domain" description="Neurotransmitter-gated ion-channel ligand-binding" evidence="6">
    <location>
        <begin position="41"/>
        <end position="217"/>
    </location>
</feature>
<dbReference type="AlphaFoldDB" id="A0A9Q1BHB5"/>
<proteinExistence type="inferred from homology"/>
<sequence length="434" mass="49508">MLLATRIFLPAARLICTTVFNNVLKYFLIVTQARFSRNLEERVRDYLLHENYTRRDRPVLDSSRTVHVTMRLQTYAMLDLNERDEVLTTASWLNVMWKDERLTWNPAEFGGLNIVVMHPDEIWMPKIFLSNSFNKDSLEVTSPEKGSIILTSEGIVDFGSPLVQSTHCPLNVRYFPFDTQICPFLFSPVNQYYEHMYLSADKAFFGSTASNLEWNLLNESIANLLYNFSNHLIDGNVSTYSGAVICLYLQRNPNHYIYTIIIPSTMMCVMAFATFLAPPDSGERISLGVSMVLGLTVFQLLISDTLPVSDKESPVLGIYLTINFALACLTVPLSLININVAYSYRKLKIVEHVRMKKLLFECLPYYLCVCTYNARPEVGKSDSLQKGSELKVKNLKEHNDLSLNRNAVHPLEEANSKDSLSDSEKVTFSLLHIF</sequence>
<dbReference type="InterPro" id="IPR006029">
    <property type="entry name" value="Neurotrans-gated_channel_TM"/>
</dbReference>
<dbReference type="Pfam" id="PF02932">
    <property type="entry name" value="Neur_chan_memb"/>
    <property type="match status" value="1"/>
</dbReference>
<dbReference type="GO" id="GO:0016020">
    <property type="term" value="C:membrane"/>
    <property type="evidence" value="ECO:0007669"/>
    <property type="project" value="UniProtKB-SubCell"/>
</dbReference>
<evidence type="ECO:0000256" key="1">
    <source>
        <dbReference type="ARBA" id="ARBA00004141"/>
    </source>
</evidence>
<evidence type="ECO:0000259" key="6">
    <source>
        <dbReference type="Pfam" id="PF02931"/>
    </source>
</evidence>
<feature type="transmembrane region" description="Helical" evidence="5">
    <location>
        <begin position="285"/>
        <end position="303"/>
    </location>
</feature>
<dbReference type="PANTHER" id="PTHR18945">
    <property type="entry name" value="NEUROTRANSMITTER GATED ION CHANNEL"/>
    <property type="match status" value="1"/>
</dbReference>
<evidence type="ECO:0000313" key="9">
    <source>
        <dbReference type="Proteomes" id="UP001152320"/>
    </source>
</evidence>
<dbReference type="Gene3D" id="2.70.170.10">
    <property type="entry name" value="Neurotransmitter-gated ion-channel ligand-binding domain"/>
    <property type="match status" value="1"/>
</dbReference>
<dbReference type="GO" id="GO:0005230">
    <property type="term" value="F:extracellular ligand-gated monoatomic ion channel activity"/>
    <property type="evidence" value="ECO:0007669"/>
    <property type="project" value="InterPro"/>
</dbReference>
<dbReference type="SUPFAM" id="SSF90112">
    <property type="entry name" value="Neurotransmitter-gated ion-channel transmembrane pore"/>
    <property type="match status" value="1"/>
</dbReference>
<keyword evidence="5" id="KW-0813">Transport</keyword>
<dbReference type="InterPro" id="IPR006201">
    <property type="entry name" value="Neur_channel"/>
</dbReference>
<dbReference type="EMBL" id="JAIZAY010000016">
    <property type="protein sequence ID" value="KAJ8026585.1"/>
    <property type="molecule type" value="Genomic_DNA"/>
</dbReference>
<keyword evidence="3 5" id="KW-1133">Transmembrane helix</keyword>
<dbReference type="Pfam" id="PF02931">
    <property type="entry name" value="Neur_chan_LBD"/>
    <property type="match status" value="1"/>
</dbReference>
<reference evidence="8" key="1">
    <citation type="submission" date="2021-10" db="EMBL/GenBank/DDBJ databases">
        <title>Tropical sea cucumber genome reveals ecological adaptation and Cuvierian tubules defense mechanism.</title>
        <authorList>
            <person name="Chen T."/>
        </authorList>
    </citation>
    <scope>NUCLEOTIDE SEQUENCE</scope>
    <source>
        <strain evidence="8">Nanhai2018</strain>
        <tissue evidence="8">Muscle</tissue>
    </source>
</reference>
<evidence type="ECO:0000256" key="2">
    <source>
        <dbReference type="ARBA" id="ARBA00022692"/>
    </source>
</evidence>
<dbReference type="SUPFAM" id="SSF63712">
    <property type="entry name" value="Nicotinic receptor ligand binding domain-like"/>
    <property type="match status" value="1"/>
</dbReference>
<dbReference type="PROSITE" id="PS00236">
    <property type="entry name" value="NEUROTR_ION_CHANNEL"/>
    <property type="match status" value="1"/>
</dbReference>
<dbReference type="InterPro" id="IPR018000">
    <property type="entry name" value="Neurotransmitter_ion_chnl_CS"/>
</dbReference>
<dbReference type="FunFam" id="2.70.170.10:FF:000028">
    <property type="entry name" value="AcetylCholine Receptor"/>
    <property type="match status" value="1"/>
</dbReference>
<feature type="domain" description="Neurotransmitter-gated ion-channel transmembrane" evidence="7">
    <location>
        <begin position="260"/>
        <end position="418"/>
    </location>
</feature>
<organism evidence="8 9">
    <name type="scientific">Holothuria leucospilota</name>
    <name type="common">Black long sea cucumber</name>
    <name type="synonym">Mertensiothuria leucospilota</name>
    <dbReference type="NCBI Taxonomy" id="206669"/>
    <lineage>
        <taxon>Eukaryota</taxon>
        <taxon>Metazoa</taxon>
        <taxon>Echinodermata</taxon>
        <taxon>Eleutherozoa</taxon>
        <taxon>Echinozoa</taxon>
        <taxon>Holothuroidea</taxon>
        <taxon>Aspidochirotacea</taxon>
        <taxon>Aspidochirotida</taxon>
        <taxon>Holothuriidae</taxon>
        <taxon>Holothuria</taxon>
    </lineage>
</organism>
<comment type="subcellular location">
    <subcellularLocation>
        <location evidence="1">Membrane</location>
        <topology evidence="1">Multi-pass membrane protein</topology>
    </subcellularLocation>
</comment>
<comment type="caution">
    <text evidence="5">Lacks conserved residue(s) required for the propagation of feature annotation.</text>
</comment>
<evidence type="ECO:0000259" key="7">
    <source>
        <dbReference type="Pfam" id="PF02932"/>
    </source>
</evidence>
<dbReference type="InterPro" id="IPR006202">
    <property type="entry name" value="Neur_chan_lig-bd"/>
</dbReference>
<dbReference type="Proteomes" id="UP001152320">
    <property type="component" value="Chromosome 16"/>
</dbReference>
<dbReference type="CDD" id="cd19051">
    <property type="entry name" value="LGIC_TM_cation"/>
    <property type="match status" value="1"/>
</dbReference>
<comment type="similarity">
    <text evidence="5">Belongs to the ligand-gated ion channel (TC 1.A.9) family.</text>
</comment>
<name>A0A9Q1BHB5_HOLLE</name>
<evidence type="ECO:0000256" key="5">
    <source>
        <dbReference type="RuleBase" id="RU000687"/>
    </source>
</evidence>
<evidence type="ECO:0000256" key="4">
    <source>
        <dbReference type="ARBA" id="ARBA00023136"/>
    </source>
</evidence>
<comment type="caution">
    <text evidence="8">The sequence shown here is derived from an EMBL/GenBank/DDBJ whole genome shotgun (WGS) entry which is preliminary data.</text>
</comment>
<keyword evidence="2 5" id="KW-0812">Transmembrane</keyword>
<dbReference type="CDD" id="cd18989">
    <property type="entry name" value="LGIC_ECD_cation"/>
    <property type="match status" value="1"/>
</dbReference>
<keyword evidence="4 5" id="KW-0472">Membrane</keyword>
<dbReference type="PRINTS" id="PR00252">
    <property type="entry name" value="NRIONCHANNEL"/>
</dbReference>
<dbReference type="InterPro" id="IPR036719">
    <property type="entry name" value="Neuro-gated_channel_TM_sf"/>
</dbReference>
<keyword evidence="5" id="KW-0407">Ion channel</keyword>
<gene>
    <name evidence="8" type="ORF">HOLleu_31462</name>
</gene>
<dbReference type="InterPro" id="IPR038050">
    <property type="entry name" value="Neuro_actylchol_rec"/>
</dbReference>
<keyword evidence="8" id="KW-0675">Receptor</keyword>
<feature type="transmembrane region" description="Helical" evidence="5">
    <location>
        <begin position="315"/>
        <end position="338"/>
    </location>
</feature>
<evidence type="ECO:0000256" key="3">
    <source>
        <dbReference type="ARBA" id="ARBA00022989"/>
    </source>
</evidence>
<dbReference type="GO" id="GO:0004888">
    <property type="term" value="F:transmembrane signaling receptor activity"/>
    <property type="evidence" value="ECO:0007669"/>
    <property type="project" value="InterPro"/>
</dbReference>
<keyword evidence="5" id="KW-0406">Ion transport</keyword>